<evidence type="ECO:0000313" key="2">
    <source>
        <dbReference type="Proteomes" id="UP000355283"/>
    </source>
</evidence>
<dbReference type="PANTHER" id="PTHR46018:SF2">
    <property type="entry name" value="ZINC PHOSPHODIESTERASE ELAC PROTEIN 1"/>
    <property type="match status" value="1"/>
</dbReference>
<dbReference type="PANTHER" id="PTHR46018">
    <property type="entry name" value="ZINC PHOSPHODIESTERASE ELAC PROTEIN 1"/>
    <property type="match status" value="1"/>
</dbReference>
<protein>
    <recommendedName>
        <fullName evidence="3">Metallo-beta-lactamase domain-containing protein</fullName>
    </recommendedName>
</protein>
<dbReference type="GO" id="GO:0005634">
    <property type="term" value="C:nucleus"/>
    <property type="evidence" value="ECO:0007669"/>
    <property type="project" value="TreeGrafter"/>
</dbReference>
<gene>
    <name evidence="1" type="ORF">NSK_006342</name>
</gene>
<keyword evidence="2" id="KW-1185">Reference proteome</keyword>
<proteinExistence type="predicted"/>
<organism evidence="1 2">
    <name type="scientific">Nannochloropsis salina CCMP1776</name>
    <dbReference type="NCBI Taxonomy" id="1027361"/>
    <lineage>
        <taxon>Eukaryota</taxon>
        <taxon>Sar</taxon>
        <taxon>Stramenopiles</taxon>
        <taxon>Ochrophyta</taxon>
        <taxon>Eustigmatophyceae</taxon>
        <taxon>Eustigmatales</taxon>
        <taxon>Monodopsidaceae</taxon>
        <taxon>Microchloropsis</taxon>
        <taxon>Microchloropsis salina</taxon>
    </lineage>
</organism>
<evidence type="ECO:0008006" key="3">
    <source>
        <dbReference type="Google" id="ProtNLM"/>
    </source>
</evidence>
<evidence type="ECO:0000313" key="1">
    <source>
        <dbReference type="EMBL" id="TFJ82332.1"/>
    </source>
</evidence>
<dbReference type="AlphaFoldDB" id="A0A4D9CSZ6"/>
<reference evidence="1 2" key="1">
    <citation type="submission" date="2019-01" db="EMBL/GenBank/DDBJ databases">
        <title>Nuclear Genome Assembly of the Microalgal Biofuel strain Nannochloropsis salina CCMP1776.</title>
        <authorList>
            <person name="Hovde B."/>
        </authorList>
    </citation>
    <scope>NUCLEOTIDE SEQUENCE [LARGE SCALE GENOMIC DNA]</scope>
    <source>
        <strain evidence="1 2">CCMP1776</strain>
    </source>
</reference>
<comment type="caution">
    <text evidence="1">The sequence shown here is derived from an EMBL/GenBank/DDBJ whole genome shotgun (WGS) entry which is preliminary data.</text>
</comment>
<dbReference type="Gene3D" id="3.60.15.10">
    <property type="entry name" value="Ribonuclease Z/Hydroxyacylglutathione hydrolase-like"/>
    <property type="match status" value="1"/>
</dbReference>
<dbReference type="OrthoDB" id="527344at2759"/>
<sequence>MSEESMPLDTRFNEVEGGQDLYPDEKGVWNLVEEGEMKVQAAPMVHTVPCVGFVVTEKDKPGRLRAEYVRPIVERNKAGLLKRGLSDPNKIFRLLKTLQPGEAVNLPDGTLLRAEEVMEAAKQGRKIVICGDTSDASGIAALAQDCDVLVHEATNAFLLPFDKGTYMDVERFARAHGHSTPQMAGHFAHRVRAKRLIMTHFSPRYKGDLSPESLAIMKRLEDMARKTSKLRADRVLAAHDLMLVPIPSPQKMAEVGADD</sequence>
<dbReference type="SUPFAM" id="SSF56281">
    <property type="entry name" value="Metallo-hydrolase/oxidoreductase"/>
    <property type="match status" value="1"/>
</dbReference>
<dbReference type="EMBL" id="SDOX01000115">
    <property type="protein sequence ID" value="TFJ82332.1"/>
    <property type="molecule type" value="Genomic_DNA"/>
</dbReference>
<dbReference type="Proteomes" id="UP000355283">
    <property type="component" value="Unassembled WGS sequence"/>
</dbReference>
<dbReference type="InterPro" id="IPR036866">
    <property type="entry name" value="RibonucZ/Hydroxyglut_hydro"/>
</dbReference>
<accession>A0A4D9CSZ6</accession>
<dbReference type="GO" id="GO:0042781">
    <property type="term" value="F:3'-tRNA processing endoribonuclease activity"/>
    <property type="evidence" value="ECO:0007669"/>
    <property type="project" value="TreeGrafter"/>
</dbReference>
<name>A0A4D9CSZ6_9STRA</name>